<feature type="domain" description="SAM" evidence="2">
    <location>
        <begin position="107"/>
        <end position="166"/>
    </location>
</feature>
<dbReference type="OrthoDB" id="4772757at2759"/>
<dbReference type="Proteomes" id="UP000504611">
    <property type="component" value="Unplaced"/>
</dbReference>
<dbReference type="FunFam" id="1.10.150.50:FF:000012">
    <property type="entry name" value="Poly [ADP-ribose] polymerase"/>
    <property type="match status" value="1"/>
</dbReference>
<protein>
    <submittedName>
        <fullName evidence="4">Tankyrase-1-like</fullName>
    </submittedName>
</protein>
<organism evidence="3 4">
    <name type="scientific">Notothenia coriiceps</name>
    <name type="common">black rockcod</name>
    <dbReference type="NCBI Taxonomy" id="8208"/>
    <lineage>
        <taxon>Eukaryota</taxon>
        <taxon>Metazoa</taxon>
        <taxon>Chordata</taxon>
        <taxon>Craniata</taxon>
        <taxon>Vertebrata</taxon>
        <taxon>Euteleostomi</taxon>
        <taxon>Actinopterygii</taxon>
        <taxon>Neopterygii</taxon>
        <taxon>Teleostei</taxon>
        <taxon>Neoteleostei</taxon>
        <taxon>Acanthomorphata</taxon>
        <taxon>Eupercaria</taxon>
        <taxon>Perciformes</taxon>
        <taxon>Notothenioidei</taxon>
        <taxon>Nototheniidae</taxon>
        <taxon>Notothenia</taxon>
    </lineage>
</organism>
<name>A0A6I9NT01_9TELE</name>
<dbReference type="GeneID" id="104955392"/>
<dbReference type="Gene3D" id="1.10.150.50">
    <property type="entry name" value="Transcription Factor, Ets-1"/>
    <property type="match status" value="1"/>
</dbReference>
<dbReference type="CDD" id="cd09524">
    <property type="entry name" value="SAM_tankyrase1_2"/>
    <property type="match status" value="1"/>
</dbReference>
<feature type="region of interest" description="Disordered" evidence="1">
    <location>
        <begin position="79"/>
        <end position="98"/>
    </location>
</feature>
<dbReference type="RefSeq" id="XP_010781024.1">
    <property type="nucleotide sequence ID" value="XM_010782722.1"/>
</dbReference>
<dbReference type="KEGG" id="ncc:104955392"/>
<dbReference type="Pfam" id="PF07647">
    <property type="entry name" value="SAM_2"/>
    <property type="match status" value="1"/>
</dbReference>
<dbReference type="SUPFAM" id="SSF47769">
    <property type="entry name" value="SAM/Pointed domain"/>
    <property type="match status" value="1"/>
</dbReference>
<evidence type="ECO:0000256" key="1">
    <source>
        <dbReference type="SAM" id="MobiDB-lite"/>
    </source>
</evidence>
<keyword evidence="3" id="KW-1185">Reference proteome</keyword>
<sequence>MKNQEVQTPLDLATADDIRALLIDAMPPDALPSCLKPQATVVSASVGGAGAAGGVSPSPSPSCLSAASSLDNLTTSLSDLTVGGATGPADGASGSDRKEGETLLDMTINQFLKSLGLEHLRETFQREQISLDVLADMGHEELKEIGINAYGHRHKLIKGIERLLGGQQGANPYLTFHCSSQGTVLIDLATDDKEFQSVEEEVRTRTTITTFMSL</sequence>
<gene>
    <name evidence="4" type="primary">LOC104955392</name>
</gene>
<evidence type="ECO:0000313" key="4">
    <source>
        <dbReference type="RefSeq" id="XP_010781024.1"/>
    </source>
</evidence>
<evidence type="ECO:0000259" key="2">
    <source>
        <dbReference type="PROSITE" id="PS50105"/>
    </source>
</evidence>
<reference evidence="4" key="1">
    <citation type="submission" date="2025-08" db="UniProtKB">
        <authorList>
            <consortium name="RefSeq"/>
        </authorList>
    </citation>
    <scope>IDENTIFICATION</scope>
    <source>
        <tissue evidence="4">Muscle</tissue>
    </source>
</reference>
<dbReference type="SMART" id="SM00454">
    <property type="entry name" value="SAM"/>
    <property type="match status" value="1"/>
</dbReference>
<accession>A0A6I9NT01</accession>
<evidence type="ECO:0000313" key="3">
    <source>
        <dbReference type="Proteomes" id="UP000504611"/>
    </source>
</evidence>
<dbReference type="InterPro" id="IPR001660">
    <property type="entry name" value="SAM"/>
</dbReference>
<dbReference type="InterPro" id="IPR013761">
    <property type="entry name" value="SAM/pointed_sf"/>
</dbReference>
<proteinExistence type="predicted"/>
<dbReference type="PROSITE" id="PS50105">
    <property type="entry name" value="SAM_DOMAIN"/>
    <property type="match status" value="1"/>
</dbReference>
<dbReference type="AlphaFoldDB" id="A0A6I9NT01"/>